<organism evidence="2 3">
    <name type="scientific">Muricoccus pecuniae</name>
    <dbReference type="NCBI Taxonomy" id="693023"/>
    <lineage>
        <taxon>Bacteria</taxon>
        <taxon>Pseudomonadati</taxon>
        <taxon>Pseudomonadota</taxon>
        <taxon>Alphaproteobacteria</taxon>
        <taxon>Acetobacterales</taxon>
        <taxon>Roseomonadaceae</taxon>
        <taxon>Muricoccus</taxon>
    </lineage>
</organism>
<proteinExistence type="predicted"/>
<name>A0A840YD96_9PROT</name>
<feature type="transmembrane region" description="Helical" evidence="1">
    <location>
        <begin position="16"/>
        <end position="34"/>
    </location>
</feature>
<evidence type="ECO:0000256" key="1">
    <source>
        <dbReference type="SAM" id="Phobius"/>
    </source>
</evidence>
<sequence>MTASLLSVSRTRSVPVAYGLWLVGGLCGLHRLYLGHRLSAVGMGATTLLSLPLVTTDPGLLGLVTTTVWALSDLILIPEMARGLDGVAAPATA</sequence>
<evidence type="ECO:0000313" key="2">
    <source>
        <dbReference type="EMBL" id="MBB5694101.1"/>
    </source>
</evidence>
<comment type="caution">
    <text evidence="2">The sequence shown here is derived from an EMBL/GenBank/DDBJ whole genome shotgun (WGS) entry which is preliminary data.</text>
</comment>
<dbReference type="Proteomes" id="UP000580654">
    <property type="component" value="Unassembled WGS sequence"/>
</dbReference>
<keyword evidence="3" id="KW-1185">Reference proteome</keyword>
<dbReference type="AlphaFoldDB" id="A0A840YD96"/>
<dbReference type="EMBL" id="JACIJD010000008">
    <property type="protein sequence ID" value="MBB5694101.1"/>
    <property type="molecule type" value="Genomic_DNA"/>
</dbReference>
<keyword evidence="1" id="KW-0812">Transmembrane</keyword>
<keyword evidence="1" id="KW-1133">Transmembrane helix</keyword>
<dbReference type="RefSeq" id="WP_184517521.1">
    <property type="nucleotide sequence ID" value="NZ_JACIJD010000008.1"/>
</dbReference>
<evidence type="ECO:0000313" key="3">
    <source>
        <dbReference type="Proteomes" id="UP000580654"/>
    </source>
</evidence>
<protein>
    <submittedName>
        <fullName evidence="2">TM2 domain-containing membrane protein YozV</fullName>
    </submittedName>
</protein>
<reference evidence="2 3" key="1">
    <citation type="submission" date="2020-08" db="EMBL/GenBank/DDBJ databases">
        <title>Genomic Encyclopedia of Type Strains, Phase IV (KMG-IV): sequencing the most valuable type-strain genomes for metagenomic binning, comparative biology and taxonomic classification.</title>
        <authorList>
            <person name="Goeker M."/>
        </authorList>
    </citation>
    <scope>NUCLEOTIDE SEQUENCE [LARGE SCALE GENOMIC DNA]</scope>
    <source>
        <strain evidence="2 3">DSM 25622</strain>
    </source>
</reference>
<gene>
    <name evidence="2" type="ORF">FHS87_002141</name>
</gene>
<accession>A0A840YD96</accession>
<keyword evidence="1" id="KW-0472">Membrane</keyword>